<reference evidence="2 3" key="1">
    <citation type="submission" date="2021-06" db="EMBL/GenBank/DDBJ databases">
        <authorList>
            <person name="Kallberg Y."/>
            <person name="Tangrot J."/>
            <person name="Rosling A."/>
        </authorList>
    </citation>
    <scope>NUCLEOTIDE SEQUENCE [LARGE SCALE GENOMIC DNA]</scope>
    <source>
        <strain evidence="2 3">120-4 pot B 10/14</strain>
    </source>
</reference>
<feature type="region of interest" description="Disordered" evidence="1">
    <location>
        <begin position="16"/>
        <end position="50"/>
    </location>
</feature>
<dbReference type="EMBL" id="CAJVQB010007196">
    <property type="protein sequence ID" value="CAG8698862.1"/>
    <property type="molecule type" value="Genomic_DNA"/>
</dbReference>
<gene>
    <name evidence="2" type="ORF">GMARGA_LOCUS11992</name>
</gene>
<evidence type="ECO:0000313" key="2">
    <source>
        <dbReference type="EMBL" id="CAG8698862.1"/>
    </source>
</evidence>
<dbReference type="Proteomes" id="UP000789901">
    <property type="component" value="Unassembled WGS sequence"/>
</dbReference>
<organism evidence="2 3">
    <name type="scientific">Gigaspora margarita</name>
    <dbReference type="NCBI Taxonomy" id="4874"/>
    <lineage>
        <taxon>Eukaryota</taxon>
        <taxon>Fungi</taxon>
        <taxon>Fungi incertae sedis</taxon>
        <taxon>Mucoromycota</taxon>
        <taxon>Glomeromycotina</taxon>
        <taxon>Glomeromycetes</taxon>
        <taxon>Diversisporales</taxon>
        <taxon>Gigasporaceae</taxon>
        <taxon>Gigaspora</taxon>
    </lineage>
</organism>
<evidence type="ECO:0000256" key="1">
    <source>
        <dbReference type="SAM" id="MobiDB-lite"/>
    </source>
</evidence>
<accession>A0ABN7UXU4</accession>
<evidence type="ECO:0000313" key="3">
    <source>
        <dbReference type="Proteomes" id="UP000789901"/>
    </source>
</evidence>
<comment type="caution">
    <text evidence="2">The sequence shown here is derived from an EMBL/GenBank/DDBJ whole genome shotgun (WGS) entry which is preliminary data.</text>
</comment>
<protein>
    <submittedName>
        <fullName evidence="2">39857_t:CDS:1</fullName>
    </submittedName>
</protein>
<keyword evidence="3" id="KW-1185">Reference proteome</keyword>
<feature type="compositionally biased region" description="Acidic residues" evidence="1">
    <location>
        <begin position="41"/>
        <end position="50"/>
    </location>
</feature>
<name>A0ABN7UXU4_GIGMA</name>
<proteinExistence type="predicted"/>
<sequence>MSRTLLTSETIKFQFNFNQMPDQDNESSEESSLNESYQILELEESDLDDK</sequence>